<dbReference type="RefSeq" id="WP_016809725.1">
    <property type="nucleotide sequence ID" value="NZ_CP138912.1"/>
</dbReference>
<dbReference type="NCBIfam" id="NF033230">
    <property type="entry name" value="phage_region_01"/>
    <property type="match status" value="1"/>
</dbReference>
<name>A0ABZ2DPF1_RAOOR</name>
<organism evidence="1 2">
    <name type="scientific">Raoultella ornithinolytica</name>
    <name type="common">Klebsiella ornithinolytica</name>
    <dbReference type="NCBI Taxonomy" id="54291"/>
    <lineage>
        <taxon>Bacteria</taxon>
        <taxon>Pseudomonadati</taxon>
        <taxon>Pseudomonadota</taxon>
        <taxon>Gammaproteobacteria</taxon>
        <taxon>Enterobacterales</taxon>
        <taxon>Enterobacteriaceae</taxon>
        <taxon>Klebsiella/Raoultella group</taxon>
        <taxon>Raoultella</taxon>
    </lineage>
</organism>
<evidence type="ECO:0000313" key="1">
    <source>
        <dbReference type="EMBL" id="WWC09876.1"/>
    </source>
</evidence>
<dbReference type="EMBL" id="CP145163">
    <property type="protein sequence ID" value="WWC09876.1"/>
    <property type="molecule type" value="Genomic_DNA"/>
</dbReference>
<keyword evidence="2" id="KW-1185">Reference proteome</keyword>
<dbReference type="InterPro" id="IPR059241">
    <property type="entry name" value="SfIV_phage_associated"/>
</dbReference>
<gene>
    <name evidence="1" type="ORF">LM286_16035</name>
</gene>
<accession>A0ABZ2DPF1</accession>
<protein>
    <submittedName>
        <fullName evidence="1">Uncharacterized protein</fullName>
    </submittedName>
</protein>
<reference evidence="1 2" key="1">
    <citation type="submission" date="2024-02" db="EMBL/GenBank/DDBJ databases">
        <title>Tn5403 promotes plasmid rearrangements and degradation of the Klebsiella pneumoniae carbapenemase (KPC) transposon Tn4401.</title>
        <authorList>
            <person name="Sheppard A.E."/>
            <person name="Barry K.E."/>
            <person name="Parikh H.I."/>
            <person name="Vegesana K."/>
            <person name="Sebra R."/>
            <person name="George S."/>
            <person name="Sanderson N.D."/>
            <person name="Stoesser N."/>
            <person name="Eyre D.W."/>
            <person name="Crook D.W."/>
            <person name="Walker A.S."/>
            <person name="Mathers A.J."/>
        </authorList>
    </citation>
    <scope>NUCLEOTIDE SEQUENCE [LARGE SCALE GENOMIC DNA]</scope>
    <source>
        <strain evidence="1 2">CAV1921</strain>
    </source>
</reference>
<dbReference type="Proteomes" id="UP001350972">
    <property type="component" value="Chromosome"/>
</dbReference>
<evidence type="ECO:0000313" key="2">
    <source>
        <dbReference type="Proteomes" id="UP001350972"/>
    </source>
</evidence>
<proteinExistence type="predicted"/>
<sequence length="148" mass="17341">MSVISEEFFQKILNNLSELHGIAVFGSVTEPGYSQVKNRASLVFALEVLLERHREKHGTLWSPLPGKLALLHLILQKYKWPLSEIKALTLQESVFLLQEELKFENLPDLAQRVLKNYLADRAEHYFAEIREEEWDPDLYLTIPKPQRW</sequence>